<proteinExistence type="predicted"/>
<dbReference type="AlphaFoldDB" id="Q22QR0"/>
<dbReference type="RefSeq" id="XP_001007857.1">
    <property type="nucleotide sequence ID" value="XM_001007857.1"/>
</dbReference>
<dbReference type="Proteomes" id="UP000009168">
    <property type="component" value="Unassembled WGS sequence"/>
</dbReference>
<keyword evidence="2" id="KW-1185">Reference proteome</keyword>
<evidence type="ECO:0000313" key="1">
    <source>
        <dbReference type="EMBL" id="EAR87612.1"/>
    </source>
</evidence>
<protein>
    <submittedName>
        <fullName evidence="1">Uncharacterized protein</fullName>
    </submittedName>
</protein>
<dbReference type="HOGENOM" id="CLU_2488408_0_0_1"/>
<dbReference type="EMBL" id="GG662852">
    <property type="protein sequence ID" value="EAR87612.1"/>
    <property type="molecule type" value="Genomic_DNA"/>
</dbReference>
<organism evidence="1 2">
    <name type="scientific">Tetrahymena thermophila (strain SB210)</name>
    <dbReference type="NCBI Taxonomy" id="312017"/>
    <lineage>
        <taxon>Eukaryota</taxon>
        <taxon>Sar</taxon>
        <taxon>Alveolata</taxon>
        <taxon>Ciliophora</taxon>
        <taxon>Intramacronucleata</taxon>
        <taxon>Oligohymenophorea</taxon>
        <taxon>Hymenostomatida</taxon>
        <taxon>Tetrahymenina</taxon>
        <taxon>Tetrahymenidae</taxon>
        <taxon>Tetrahymena</taxon>
    </lineage>
</organism>
<sequence length="87" mass="10126">MQKDGRAIKYEQLQNIKDMPSKKPSLILPEKQAEKNKTQAVKQLIKKNILVTKNIQFYQFSAISFKKKVQPIKLENVFQSEANSLYV</sequence>
<dbReference type="InParanoid" id="Q22QR0"/>
<dbReference type="GeneID" id="7832574"/>
<evidence type="ECO:0000313" key="2">
    <source>
        <dbReference type="Proteomes" id="UP000009168"/>
    </source>
</evidence>
<accession>Q22QR0</accession>
<gene>
    <name evidence="1" type="ORF">TTHERM_01270170</name>
</gene>
<name>Q22QR0_TETTS</name>
<dbReference type="KEGG" id="tet:TTHERM_01270170"/>
<reference evidence="2" key="1">
    <citation type="journal article" date="2006" name="PLoS Biol.">
        <title>Macronuclear genome sequence of the ciliate Tetrahymena thermophila, a model eukaryote.</title>
        <authorList>
            <person name="Eisen J.A."/>
            <person name="Coyne R.S."/>
            <person name="Wu M."/>
            <person name="Wu D."/>
            <person name="Thiagarajan M."/>
            <person name="Wortman J.R."/>
            <person name="Badger J.H."/>
            <person name="Ren Q."/>
            <person name="Amedeo P."/>
            <person name="Jones K.M."/>
            <person name="Tallon L.J."/>
            <person name="Delcher A.L."/>
            <person name="Salzberg S.L."/>
            <person name="Silva J.C."/>
            <person name="Haas B.J."/>
            <person name="Majoros W.H."/>
            <person name="Farzad M."/>
            <person name="Carlton J.M."/>
            <person name="Smith R.K. Jr."/>
            <person name="Garg J."/>
            <person name="Pearlman R.E."/>
            <person name="Karrer K.M."/>
            <person name="Sun L."/>
            <person name="Manning G."/>
            <person name="Elde N.C."/>
            <person name="Turkewitz A.P."/>
            <person name="Asai D.J."/>
            <person name="Wilkes D.E."/>
            <person name="Wang Y."/>
            <person name="Cai H."/>
            <person name="Collins K."/>
            <person name="Stewart B.A."/>
            <person name="Lee S.R."/>
            <person name="Wilamowska K."/>
            <person name="Weinberg Z."/>
            <person name="Ruzzo W.L."/>
            <person name="Wloga D."/>
            <person name="Gaertig J."/>
            <person name="Frankel J."/>
            <person name="Tsao C.-C."/>
            <person name="Gorovsky M.A."/>
            <person name="Keeling P.J."/>
            <person name="Waller R.F."/>
            <person name="Patron N.J."/>
            <person name="Cherry J.M."/>
            <person name="Stover N.A."/>
            <person name="Krieger C.J."/>
            <person name="del Toro C."/>
            <person name="Ryder H.F."/>
            <person name="Williamson S.C."/>
            <person name="Barbeau R.A."/>
            <person name="Hamilton E.P."/>
            <person name="Orias E."/>
        </authorList>
    </citation>
    <scope>NUCLEOTIDE SEQUENCE [LARGE SCALE GENOMIC DNA]</scope>
    <source>
        <strain evidence="2">SB210</strain>
    </source>
</reference>